<dbReference type="SUPFAM" id="SSF50985">
    <property type="entry name" value="RCC1/BLIP-II"/>
    <property type="match status" value="1"/>
</dbReference>
<feature type="repeat" description="RCC1" evidence="1">
    <location>
        <begin position="328"/>
        <end position="386"/>
    </location>
</feature>
<accession>U6GPX1</accession>
<dbReference type="AlphaFoldDB" id="U6GPX1"/>
<dbReference type="PANTHER" id="PTHR45982:SF1">
    <property type="entry name" value="REGULATOR OF CHROMOSOME CONDENSATION"/>
    <property type="match status" value="1"/>
</dbReference>
<dbReference type="Proteomes" id="UP000018050">
    <property type="component" value="Unassembled WGS sequence"/>
</dbReference>
<dbReference type="InterPro" id="IPR009091">
    <property type="entry name" value="RCC1/BLIP-II"/>
</dbReference>
<gene>
    <name evidence="2" type="ORF">EAH_00004240</name>
</gene>
<dbReference type="InterPro" id="IPR000408">
    <property type="entry name" value="Reg_chr_condens"/>
</dbReference>
<dbReference type="Gene3D" id="2.130.10.30">
    <property type="entry name" value="Regulator of chromosome condensation 1/beta-lactamase-inhibitor protein II"/>
    <property type="match status" value="2"/>
</dbReference>
<protein>
    <recommendedName>
        <fullName evidence="4">Regulator of chromosome condensation domain-containing protein</fullName>
    </recommendedName>
</protein>
<evidence type="ECO:0000313" key="2">
    <source>
        <dbReference type="EMBL" id="CDI81323.1"/>
    </source>
</evidence>
<dbReference type="PANTHER" id="PTHR45982">
    <property type="entry name" value="REGULATOR OF CHROMOSOME CONDENSATION"/>
    <property type="match status" value="1"/>
</dbReference>
<reference evidence="2" key="2">
    <citation type="submission" date="2013-10" db="EMBL/GenBank/DDBJ databases">
        <authorList>
            <person name="Aslett M."/>
        </authorList>
    </citation>
    <scope>NUCLEOTIDE SEQUENCE</scope>
    <source>
        <strain evidence="2">Houghton</strain>
    </source>
</reference>
<dbReference type="EMBL" id="HG671592">
    <property type="protein sequence ID" value="CDI81323.1"/>
    <property type="molecule type" value="Genomic_DNA"/>
</dbReference>
<dbReference type="InterPro" id="IPR051553">
    <property type="entry name" value="Ran_GTPase-activating"/>
</dbReference>
<dbReference type="RefSeq" id="XP_013248933.1">
    <property type="nucleotide sequence ID" value="XM_013393479.1"/>
</dbReference>
<sequence length="505" mass="54361">MTRGGAERSTVWRSLIDWGHRDRVGPLLEVLLPGHSGAVNLALGGTEMVALSEGKLFGTPIGVPSHEQSDLASLTLREITPEPVEVSGVSMKDFTRHCRQSEDLGISQALRVEAPCLTTLVETDKHPIFVKVAAGKQHFAALTSHGILYTWGKGGLWGAGSPLGHGDSKHRCRPTPVGQFIHAGEFVVDVACGTASTCVVTSSGRVFSSGAADYGVNGSGMLISSQVFKELEFFQGILSPGLVEVKRRIEELQLQQLERLRKNFEEKGIERSHIVARPFEAPQDAPEDMNCGSATESVLSPSVSVGGGLRFPKVMSGTCHCGVLTPEGALWLWGRNDRLQLSREKSVMASGGESHYPLLAEFFTRAGLPLESCSLGPCHSLALARNGAVYEWGGQNAESPHTVDLHWEYPESIFKRPVRKVVAGGFSSTTAFSAALTETGEAFLWGPGVLKMPLGLKATEGQVPELIRPPMPTRESMSQQNNVDWRVLDIFAGQQGCLLVTTNSA</sequence>
<organism evidence="2 3">
    <name type="scientific">Eimeria acervulina</name>
    <name type="common">Coccidian parasite</name>
    <dbReference type="NCBI Taxonomy" id="5801"/>
    <lineage>
        <taxon>Eukaryota</taxon>
        <taxon>Sar</taxon>
        <taxon>Alveolata</taxon>
        <taxon>Apicomplexa</taxon>
        <taxon>Conoidasida</taxon>
        <taxon>Coccidia</taxon>
        <taxon>Eucoccidiorida</taxon>
        <taxon>Eimeriorina</taxon>
        <taxon>Eimeriidae</taxon>
        <taxon>Eimeria</taxon>
    </lineage>
</organism>
<dbReference type="GeneID" id="25268494"/>
<name>U6GPX1_EIMAC</name>
<dbReference type="Pfam" id="PF13540">
    <property type="entry name" value="RCC1_2"/>
    <property type="match status" value="1"/>
</dbReference>
<evidence type="ECO:0008006" key="4">
    <source>
        <dbReference type="Google" id="ProtNLM"/>
    </source>
</evidence>
<dbReference type="OrthoDB" id="346239at2759"/>
<dbReference type="OMA" id="PHEVNFG"/>
<dbReference type="VEuPathDB" id="ToxoDB:EAH_00004240"/>
<dbReference type="PROSITE" id="PS50012">
    <property type="entry name" value="RCC1_3"/>
    <property type="match status" value="2"/>
</dbReference>
<evidence type="ECO:0000313" key="3">
    <source>
        <dbReference type="Proteomes" id="UP000018050"/>
    </source>
</evidence>
<feature type="repeat" description="RCC1" evidence="1">
    <location>
        <begin position="146"/>
        <end position="203"/>
    </location>
</feature>
<keyword evidence="3" id="KW-1185">Reference proteome</keyword>
<proteinExistence type="predicted"/>
<evidence type="ECO:0000256" key="1">
    <source>
        <dbReference type="PROSITE-ProRule" id="PRU00235"/>
    </source>
</evidence>
<reference evidence="2" key="1">
    <citation type="submission" date="2013-10" db="EMBL/GenBank/DDBJ databases">
        <title>Genomic analysis of the causative agents of coccidiosis in chickens.</title>
        <authorList>
            <person name="Reid A.J."/>
            <person name="Blake D."/>
            <person name="Billington K."/>
            <person name="Browne H."/>
            <person name="Dunn M."/>
            <person name="Hung S."/>
            <person name="Kawahara F."/>
            <person name="Miranda-Saavedra D."/>
            <person name="Mourier T."/>
            <person name="Nagra H."/>
            <person name="Otto T.D."/>
            <person name="Rawlings N."/>
            <person name="Sanchez A."/>
            <person name="Sanders M."/>
            <person name="Subramaniam C."/>
            <person name="Tay Y."/>
            <person name="Dear P."/>
            <person name="Doerig C."/>
            <person name="Gruber A."/>
            <person name="Parkinson J."/>
            <person name="Shirley M."/>
            <person name="Wan K.L."/>
            <person name="Berriman M."/>
            <person name="Tomley F."/>
            <person name="Pain A."/>
        </authorList>
    </citation>
    <scope>NUCLEOTIDE SEQUENCE</scope>
    <source>
        <strain evidence="2">Houghton</strain>
    </source>
</reference>